<keyword evidence="3" id="KW-1185">Reference proteome</keyword>
<accession>A0ABR3BDB9</accession>
<protein>
    <submittedName>
        <fullName evidence="2">Uncharacterized protein</fullName>
    </submittedName>
</protein>
<organism evidence="2 3">
    <name type="scientific">Phycomyces blakesleeanus</name>
    <dbReference type="NCBI Taxonomy" id="4837"/>
    <lineage>
        <taxon>Eukaryota</taxon>
        <taxon>Fungi</taxon>
        <taxon>Fungi incertae sedis</taxon>
        <taxon>Mucoromycota</taxon>
        <taxon>Mucoromycotina</taxon>
        <taxon>Mucoromycetes</taxon>
        <taxon>Mucorales</taxon>
        <taxon>Phycomycetaceae</taxon>
        <taxon>Phycomyces</taxon>
    </lineage>
</organism>
<dbReference type="Proteomes" id="UP001448207">
    <property type="component" value="Unassembled WGS sequence"/>
</dbReference>
<dbReference type="EMBL" id="JBCLYO010000001">
    <property type="protein sequence ID" value="KAL0096855.1"/>
    <property type="molecule type" value="Genomic_DNA"/>
</dbReference>
<keyword evidence="1" id="KW-0472">Membrane</keyword>
<comment type="caution">
    <text evidence="2">The sequence shown here is derived from an EMBL/GenBank/DDBJ whole genome shotgun (WGS) entry which is preliminary data.</text>
</comment>
<keyword evidence="1" id="KW-0812">Transmembrane</keyword>
<sequence length="86" mass="10537">MLISYINKETTKQPSTFVYKYKYKYNYKYILSPKEIFYKLIIIIILKRKRVWFLVTIPTCLLSLYIIVSMPTNLLFLFIYLSYQIE</sequence>
<feature type="transmembrane region" description="Helical" evidence="1">
    <location>
        <begin position="51"/>
        <end position="81"/>
    </location>
</feature>
<name>A0ABR3BDB9_PHYBL</name>
<keyword evidence="1" id="KW-1133">Transmembrane helix</keyword>
<gene>
    <name evidence="2" type="ORF">J3Q64DRAFT_1709802</name>
</gene>
<evidence type="ECO:0000313" key="3">
    <source>
        <dbReference type="Proteomes" id="UP001448207"/>
    </source>
</evidence>
<reference evidence="2 3" key="1">
    <citation type="submission" date="2024-04" db="EMBL/GenBank/DDBJ databases">
        <title>Symmetric and asymmetric DNA N6-adenine methylation regulates different biological responses in Mucorales.</title>
        <authorList>
            <consortium name="Lawrence Berkeley National Laboratory"/>
            <person name="Lax C."/>
            <person name="Mondo S.J."/>
            <person name="Osorio-Concepcion M."/>
            <person name="Muszewska A."/>
            <person name="Corrochano-Luque M."/>
            <person name="Gutierrez G."/>
            <person name="Riley R."/>
            <person name="Lipzen A."/>
            <person name="Guo J."/>
            <person name="Hundley H."/>
            <person name="Amirebrahimi M."/>
            <person name="Ng V."/>
            <person name="Lorenzo-Gutierrez D."/>
            <person name="Binder U."/>
            <person name="Yang J."/>
            <person name="Song Y."/>
            <person name="Canovas D."/>
            <person name="Navarro E."/>
            <person name="Freitag M."/>
            <person name="Gabaldon T."/>
            <person name="Grigoriev I.V."/>
            <person name="Corrochano L.M."/>
            <person name="Nicolas F.E."/>
            <person name="Garre V."/>
        </authorList>
    </citation>
    <scope>NUCLEOTIDE SEQUENCE [LARGE SCALE GENOMIC DNA]</scope>
    <source>
        <strain evidence="2 3">L51</strain>
    </source>
</reference>
<proteinExistence type="predicted"/>
<evidence type="ECO:0000256" key="1">
    <source>
        <dbReference type="SAM" id="Phobius"/>
    </source>
</evidence>
<evidence type="ECO:0000313" key="2">
    <source>
        <dbReference type="EMBL" id="KAL0096855.1"/>
    </source>
</evidence>